<feature type="transmembrane region" description="Helical" evidence="1">
    <location>
        <begin position="58"/>
        <end position="81"/>
    </location>
</feature>
<reference evidence="2 3" key="1">
    <citation type="submission" date="2018-09" db="EMBL/GenBank/DDBJ databases">
        <title>A high-quality reference genome of wild soybean provides a powerful tool to mine soybean genomes.</title>
        <authorList>
            <person name="Xie M."/>
            <person name="Chung C.Y.L."/>
            <person name="Li M.-W."/>
            <person name="Wong F.-L."/>
            <person name="Chan T.-F."/>
            <person name="Lam H.-M."/>
        </authorList>
    </citation>
    <scope>NUCLEOTIDE SEQUENCE [LARGE SCALE GENOMIC DNA]</scope>
    <source>
        <strain evidence="3">cv. W05</strain>
        <tissue evidence="2">Hypocotyl of etiolated seedlings</tissue>
    </source>
</reference>
<proteinExistence type="predicted"/>
<evidence type="ECO:0000313" key="2">
    <source>
        <dbReference type="EMBL" id="RZC16948.1"/>
    </source>
</evidence>
<protein>
    <submittedName>
        <fullName evidence="2">E3 ubiquitin-protein ligase SIS3</fullName>
    </submittedName>
</protein>
<keyword evidence="1" id="KW-0472">Membrane</keyword>
<accession>A0A445L1A6</accession>
<evidence type="ECO:0000313" key="3">
    <source>
        <dbReference type="Proteomes" id="UP000289340"/>
    </source>
</evidence>
<dbReference type="GO" id="GO:0010182">
    <property type="term" value="P:sugar mediated signaling pathway"/>
    <property type="evidence" value="ECO:0007669"/>
    <property type="project" value="InterPro"/>
</dbReference>
<name>A0A445L1A6_GLYSO</name>
<keyword evidence="1" id="KW-1133">Transmembrane helix</keyword>
<keyword evidence="1" id="KW-0812">Transmembrane</keyword>
<evidence type="ECO:0000256" key="1">
    <source>
        <dbReference type="SAM" id="Phobius"/>
    </source>
</evidence>
<feature type="transmembrane region" description="Helical" evidence="1">
    <location>
        <begin position="101"/>
        <end position="123"/>
    </location>
</feature>
<dbReference type="EMBL" id="QZWG01000004">
    <property type="protein sequence ID" value="RZC16948.1"/>
    <property type="molecule type" value="Genomic_DNA"/>
</dbReference>
<dbReference type="GO" id="GO:0004842">
    <property type="term" value="F:ubiquitin-protein transferase activity"/>
    <property type="evidence" value="ECO:0007669"/>
    <property type="project" value="InterPro"/>
</dbReference>
<dbReference type="Proteomes" id="UP000289340">
    <property type="component" value="Chromosome 4"/>
</dbReference>
<feature type="transmembrane region" description="Helical" evidence="1">
    <location>
        <begin position="14"/>
        <end position="37"/>
    </location>
</feature>
<sequence length="158" mass="18246">MAIRGVDFKWYDDFFLLMLATSVNYTIVFTFRVLMFIDNGLSTRMGLDFGWQQRYACFCGRVVVLSILVLLLYPFLWAWTVIGTLWFSSAKNCLPEVVKKWGFLIWLLFSYCGLFCIACLSLARSSFLHGGIFVILASSSTTEFGKFIGQCQWEERSR</sequence>
<dbReference type="AlphaFoldDB" id="A0A445L1A6"/>
<dbReference type="PANTHER" id="PTHR47179">
    <property type="entry name" value="E3 UBIQUITIN-PROTEIN LIGASE SIS3"/>
    <property type="match status" value="1"/>
</dbReference>
<keyword evidence="3" id="KW-1185">Reference proteome</keyword>
<organism evidence="2 3">
    <name type="scientific">Glycine soja</name>
    <name type="common">Wild soybean</name>
    <dbReference type="NCBI Taxonomy" id="3848"/>
    <lineage>
        <taxon>Eukaryota</taxon>
        <taxon>Viridiplantae</taxon>
        <taxon>Streptophyta</taxon>
        <taxon>Embryophyta</taxon>
        <taxon>Tracheophyta</taxon>
        <taxon>Spermatophyta</taxon>
        <taxon>Magnoliopsida</taxon>
        <taxon>eudicotyledons</taxon>
        <taxon>Gunneridae</taxon>
        <taxon>Pentapetalae</taxon>
        <taxon>rosids</taxon>
        <taxon>fabids</taxon>
        <taxon>Fabales</taxon>
        <taxon>Fabaceae</taxon>
        <taxon>Papilionoideae</taxon>
        <taxon>50 kb inversion clade</taxon>
        <taxon>NPAAA clade</taxon>
        <taxon>indigoferoid/millettioid clade</taxon>
        <taxon>Phaseoleae</taxon>
        <taxon>Glycine</taxon>
        <taxon>Glycine subgen. Soja</taxon>
    </lineage>
</organism>
<dbReference type="InterPro" id="IPR044793">
    <property type="entry name" value="SIS3"/>
</dbReference>
<dbReference type="PANTHER" id="PTHR47179:SF1">
    <property type="entry name" value="E3 UBIQUITIN-PROTEIN LIGASE SIS3"/>
    <property type="match status" value="1"/>
</dbReference>
<gene>
    <name evidence="2" type="ORF">D0Y65_010000</name>
</gene>
<comment type="caution">
    <text evidence="2">The sequence shown here is derived from an EMBL/GenBank/DDBJ whole genome shotgun (WGS) entry which is preliminary data.</text>
</comment>